<dbReference type="AlphaFoldDB" id="A0AAE0ZD84"/>
<organism evidence="1 2">
    <name type="scientific">Elysia crispata</name>
    <name type="common">lettuce slug</name>
    <dbReference type="NCBI Taxonomy" id="231223"/>
    <lineage>
        <taxon>Eukaryota</taxon>
        <taxon>Metazoa</taxon>
        <taxon>Spiralia</taxon>
        <taxon>Lophotrochozoa</taxon>
        <taxon>Mollusca</taxon>
        <taxon>Gastropoda</taxon>
        <taxon>Heterobranchia</taxon>
        <taxon>Euthyneura</taxon>
        <taxon>Panpulmonata</taxon>
        <taxon>Sacoglossa</taxon>
        <taxon>Placobranchoidea</taxon>
        <taxon>Plakobranchidae</taxon>
        <taxon>Elysia</taxon>
    </lineage>
</organism>
<comment type="caution">
    <text evidence="1">The sequence shown here is derived from an EMBL/GenBank/DDBJ whole genome shotgun (WGS) entry which is preliminary data.</text>
</comment>
<reference evidence="1" key="1">
    <citation type="journal article" date="2023" name="G3 (Bethesda)">
        <title>A reference genome for the long-term kleptoplast-retaining sea slug Elysia crispata morphotype clarki.</title>
        <authorList>
            <person name="Eastman K.E."/>
            <person name="Pendleton A.L."/>
            <person name="Shaikh M.A."/>
            <person name="Suttiyut T."/>
            <person name="Ogas R."/>
            <person name="Tomko P."/>
            <person name="Gavelis G."/>
            <person name="Widhalm J.R."/>
            <person name="Wisecaver J.H."/>
        </authorList>
    </citation>
    <scope>NUCLEOTIDE SEQUENCE</scope>
    <source>
        <strain evidence="1">ECLA1</strain>
    </source>
</reference>
<dbReference type="EMBL" id="JAWDGP010004170">
    <property type="protein sequence ID" value="KAK3767135.1"/>
    <property type="molecule type" value="Genomic_DNA"/>
</dbReference>
<keyword evidence="2" id="KW-1185">Reference proteome</keyword>
<gene>
    <name evidence="1" type="ORF">RRG08_018007</name>
</gene>
<evidence type="ECO:0000313" key="2">
    <source>
        <dbReference type="Proteomes" id="UP001283361"/>
    </source>
</evidence>
<sequence>MNYLVLTSSSSLLSDCSPGIYSGRRTSNVASLTLEASKLFGVFTISYHPCHYSFVLHVNVNDYEENEAAKAKRKHGADRGFK</sequence>
<name>A0AAE0ZD84_9GAST</name>
<evidence type="ECO:0000313" key="1">
    <source>
        <dbReference type="EMBL" id="KAK3767135.1"/>
    </source>
</evidence>
<protein>
    <submittedName>
        <fullName evidence="1">Uncharacterized protein</fullName>
    </submittedName>
</protein>
<proteinExistence type="predicted"/>
<dbReference type="Proteomes" id="UP001283361">
    <property type="component" value="Unassembled WGS sequence"/>
</dbReference>
<accession>A0AAE0ZD84</accession>